<sequence length="225" mass="25686">MSTPGLSPAMRAIPCFVAIVEVGFQDSVVIRRNVALRNLRNFSIPGSDIPDWFTRDELRFSKNKNDAIKTEVEAKILRITKAVYSHALNLRGIPNTEDDQLYLCRYPDDHPLVSILEDNDKIQVVRRNPLFDPRIMLKKCGIHLVYENEDDHDGYEEFFNENLDTVSHRLTRFVDSPEEHNSISNSTIEDGGQEGNGVHCLEFVFGILRQLLAKCFSLPQQNAVN</sequence>
<protein>
    <submittedName>
        <fullName evidence="1">Disease resistance protein (TIR-NBS-LRR class)</fullName>
    </submittedName>
</protein>
<reference evidence="2" key="1">
    <citation type="submission" date="2024-07" db="EMBL/GenBank/DDBJ databases">
        <title>Two chromosome-level genome assemblies of Korean endemic species Abeliophyllum distichum and Forsythia ovata (Oleaceae).</title>
        <authorList>
            <person name="Jang H."/>
        </authorList>
    </citation>
    <scope>NUCLEOTIDE SEQUENCE [LARGE SCALE GENOMIC DNA]</scope>
</reference>
<dbReference type="Proteomes" id="UP001604336">
    <property type="component" value="Unassembled WGS sequence"/>
</dbReference>
<accession>A0ABD1W095</accession>
<evidence type="ECO:0000313" key="1">
    <source>
        <dbReference type="EMBL" id="KAL2543076.1"/>
    </source>
</evidence>
<evidence type="ECO:0000313" key="2">
    <source>
        <dbReference type="Proteomes" id="UP001604336"/>
    </source>
</evidence>
<proteinExistence type="predicted"/>
<dbReference type="AlphaFoldDB" id="A0ABD1W095"/>
<dbReference type="EMBL" id="JBFOLK010000001">
    <property type="protein sequence ID" value="KAL2543076.1"/>
    <property type="molecule type" value="Genomic_DNA"/>
</dbReference>
<keyword evidence="2" id="KW-1185">Reference proteome</keyword>
<organism evidence="1 2">
    <name type="scientific">Abeliophyllum distichum</name>
    <dbReference type="NCBI Taxonomy" id="126358"/>
    <lineage>
        <taxon>Eukaryota</taxon>
        <taxon>Viridiplantae</taxon>
        <taxon>Streptophyta</taxon>
        <taxon>Embryophyta</taxon>
        <taxon>Tracheophyta</taxon>
        <taxon>Spermatophyta</taxon>
        <taxon>Magnoliopsida</taxon>
        <taxon>eudicotyledons</taxon>
        <taxon>Gunneridae</taxon>
        <taxon>Pentapetalae</taxon>
        <taxon>asterids</taxon>
        <taxon>lamiids</taxon>
        <taxon>Lamiales</taxon>
        <taxon>Oleaceae</taxon>
        <taxon>Forsythieae</taxon>
        <taxon>Abeliophyllum</taxon>
    </lineage>
</organism>
<name>A0ABD1W095_9LAMI</name>
<gene>
    <name evidence="1" type="ORF">Adt_04054</name>
</gene>
<comment type="caution">
    <text evidence="1">The sequence shown here is derived from an EMBL/GenBank/DDBJ whole genome shotgun (WGS) entry which is preliminary data.</text>
</comment>